<dbReference type="InterPro" id="IPR026950">
    <property type="entry name" value="Caps_assemb_Wzi"/>
</dbReference>
<dbReference type="eggNOG" id="COG3170">
    <property type="taxonomic scope" value="Bacteria"/>
</dbReference>
<evidence type="ECO:0000256" key="1">
    <source>
        <dbReference type="SAM" id="SignalP"/>
    </source>
</evidence>
<name>U7UMY0_9FIRM</name>
<keyword evidence="3" id="KW-1185">Reference proteome</keyword>
<keyword evidence="1" id="KW-0732">Signal</keyword>
<feature type="signal peptide" evidence="1">
    <location>
        <begin position="1"/>
        <end position="23"/>
    </location>
</feature>
<sequence length="634" mass="70148">MKFKKSAVLLAAVAALGTGSVWAAAVPVDSPYYEYLKSLHDAGYITAVPEEGATYSRMELAQLAVEAEGKAQSKPMPVGLADRLYAIESYVAPEIDEIRGTATTQQAAPVTETEPMLRNSADTYRPAVPIEVPENTRQSVKADNPAAMRTSANVPVDSVYYAYLEKLSGMGYIESLPTGAKPYSRMQFAEWTIEAEKLAADREMPPYLADQLHAIEAYVAPEVAVLRGETVQDTLKLREVTAALAVNSGTTGAYRYNGPHAHWQPFGMNNNGYRYGDGANGIVSASIAGNIGHETAIAVRPRFSYDKDQQFKAGLEEGYIKTRTGVMAWELGKEAMVWGQGATGSLLLGNNMKPLTTIQAHLVKPHKIGGFFRFLGEADFHLFYGQLEGDRSDSAKALGRKDYDHVGLFGLRADFTPTDYFTFGLSRVSMLGGDGKGLSRSDWGHWLTGTNADSTESDRWNDIAGFDFRLRFPGVQWYGEVYGEDQGGFMPTKRAYRLGVYIPRLTHDGSWDMTIEGAQTTPVWYTHWTYQNGWTYSDNIIGDAMGGNSRKYYIGVKHYLPKEAYIGFYVMHMDMDRTATYHPVVNEAAFMGQKKISDDVVLNGTLGYAQVKHGNYDDDTDNNLFAIGSLQWRY</sequence>
<proteinExistence type="predicted"/>
<dbReference type="AlphaFoldDB" id="U7UMY0"/>
<dbReference type="Pfam" id="PF14052">
    <property type="entry name" value="Caps_assemb_Wzi"/>
    <property type="match status" value="1"/>
</dbReference>
<comment type="caution">
    <text evidence="2">The sequence shown here is derived from an EMBL/GenBank/DDBJ whole genome shotgun (WGS) entry which is preliminary data.</text>
</comment>
<dbReference type="STRING" id="1111454.HMPREF1250_1007"/>
<protein>
    <submittedName>
        <fullName evidence="2">Capsule assembly protein Wzi</fullName>
    </submittedName>
</protein>
<dbReference type="InterPro" id="IPR038636">
    <property type="entry name" value="Wzi_sf"/>
</dbReference>
<gene>
    <name evidence="2" type="ORF">HMPREF1250_1007</name>
</gene>
<dbReference type="PATRIC" id="fig|1111454.3.peg.989"/>
<accession>U7UMY0</accession>
<dbReference type="RefSeq" id="WP_023053473.1">
    <property type="nucleotide sequence ID" value="NZ_AWXA01000025.1"/>
</dbReference>
<dbReference type="EMBL" id="AWXA01000025">
    <property type="protein sequence ID" value="ERT60259.1"/>
    <property type="molecule type" value="Genomic_DNA"/>
</dbReference>
<feature type="chain" id="PRO_5004689753" evidence="1">
    <location>
        <begin position="24"/>
        <end position="634"/>
    </location>
</feature>
<dbReference type="Proteomes" id="UP000017090">
    <property type="component" value="Unassembled WGS sequence"/>
</dbReference>
<evidence type="ECO:0000313" key="2">
    <source>
        <dbReference type="EMBL" id="ERT60259.1"/>
    </source>
</evidence>
<organism evidence="2 3">
    <name type="scientific">Megasphaera vaginalis</name>
    <name type="common">ex Srinivasan et al. 2021</name>
    <dbReference type="NCBI Taxonomy" id="1111454"/>
    <lineage>
        <taxon>Bacteria</taxon>
        <taxon>Bacillati</taxon>
        <taxon>Bacillota</taxon>
        <taxon>Negativicutes</taxon>
        <taxon>Veillonellales</taxon>
        <taxon>Veillonellaceae</taxon>
        <taxon>Megasphaera</taxon>
    </lineage>
</organism>
<evidence type="ECO:0000313" key="3">
    <source>
        <dbReference type="Proteomes" id="UP000017090"/>
    </source>
</evidence>
<dbReference type="Gene3D" id="2.40.160.130">
    <property type="entry name" value="Capsule assembly protein Wzi"/>
    <property type="match status" value="1"/>
</dbReference>
<reference evidence="2 3" key="1">
    <citation type="submission" date="2013-09" db="EMBL/GenBank/DDBJ databases">
        <authorList>
            <person name="Durkin A.S."/>
            <person name="Haft D.R."/>
            <person name="McCorrison J."/>
            <person name="Torralba M."/>
            <person name="Gillis M."/>
            <person name="Haft D.H."/>
            <person name="Methe B."/>
            <person name="Sutton G."/>
            <person name="Nelson K.E."/>
        </authorList>
    </citation>
    <scope>NUCLEOTIDE SEQUENCE [LARGE SCALE GENOMIC DNA]</scope>
    <source>
        <strain evidence="2 3">BV3C16-1</strain>
    </source>
</reference>